<dbReference type="InterPro" id="IPR013762">
    <property type="entry name" value="Integrase-like_cat_sf"/>
</dbReference>
<organism evidence="5 6">
    <name type="scientific">Sphingobacterium bovistauri</name>
    <dbReference type="NCBI Taxonomy" id="2781959"/>
    <lineage>
        <taxon>Bacteria</taxon>
        <taxon>Pseudomonadati</taxon>
        <taxon>Bacteroidota</taxon>
        <taxon>Sphingobacteriia</taxon>
        <taxon>Sphingobacteriales</taxon>
        <taxon>Sphingobacteriaceae</taxon>
        <taxon>Sphingobacterium</taxon>
    </lineage>
</organism>
<dbReference type="Gene3D" id="1.10.443.10">
    <property type="entry name" value="Intergrase catalytic core"/>
    <property type="match status" value="1"/>
</dbReference>
<comment type="caution">
    <text evidence="5">The sequence shown here is derived from an EMBL/GenBank/DDBJ whole genome shotgun (WGS) entry which is preliminary data.</text>
</comment>
<evidence type="ECO:0000259" key="4">
    <source>
        <dbReference type="PROSITE" id="PS51898"/>
    </source>
</evidence>
<dbReference type="EMBL" id="JADEYP010000017">
    <property type="protein sequence ID" value="MCA5005539.1"/>
    <property type="molecule type" value="Genomic_DNA"/>
</dbReference>
<dbReference type="PANTHER" id="PTHR30349">
    <property type="entry name" value="PHAGE INTEGRASE-RELATED"/>
    <property type="match status" value="1"/>
</dbReference>
<evidence type="ECO:0000313" key="5">
    <source>
        <dbReference type="EMBL" id="MCA5005539.1"/>
    </source>
</evidence>
<dbReference type="InterPro" id="IPR025269">
    <property type="entry name" value="SAM-like_dom"/>
</dbReference>
<dbReference type="InterPro" id="IPR011010">
    <property type="entry name" value="DNA_brk_join_enz"/>
</dbReference>
<gene>
    <name evidence="5" type="ORF">IPZ78_10285</name>
</gene>
<name>A0ABS7Z5W1_9SPHI</name>
<sequence>MINFKLRESQLKDGRVSLFLDYYPPIINPKTGKSTRREFLKLYYNKKTKDPFEKQKNEIIKAAAEKLRLERYNRLLTGSFEEGSFFAQEESFLDFFKMESKKRATSDGNYNTWKSSYSYFSRFTNNRCKFKDITEKLCRDFKTYLEKTTTLKSEMNKLSANSKHMYYNKFKAAINEAYLQGLISKKFTLRIQSPKAENPFREFLEEDEIKRLMETPCEVDTIKRAALFCIVTGLRVSDVFPLKWSSYSYDSINKHTLRLKSAKMGEFIYHPISEQAFKLMGKIGGKNDQVFRGLKYSANNNKLLERWLHLAGIKKKITWHNFRHTYAVIVIEKHGIYAGKEMLHHKNLKTTEIYSHMKIGQRVKIANSIII</sequence>
<keyword evidence="6" id="KW-1185">Reference proteome</keyword>
<dbReference type="InterPro" id="IPR050090">
    <property type="entry name" value="Tyrosine_recombinase_XerCD"/>
</dbReference>
<accession>A0ABS7Z5W1</accession>
<evidence type="ECO:0000256" key="1">
    <source>
        <dbReference type="ARBA" id="ARBA00008857"/>
    </source>
</evidence>
<proteinExistence type="inferred from homology"/>
<reference evidence="5" key="1">
    <citation type="submission" date="2020-10" db="EMBL/GenBank/DDBJ databases">
        <authorList>
            <person name="Lu T."/>
            <person name="Wang Q."/>
            <person name="Han X."/>
        </authorList>
    </citation>
    <scope>NUCLEOTIDE SEQUENCE</scope>
    <source>
        <strain evidence="5">WQ 366</strain>
    </source>
</reference>
<dbReference type="Pfam" id="PF13102">
    <property type="entry name" value="Phage_int_SAM_5"/>
    <property type="match status" value="1"/>
</dbReference>
<feature type="domain" description="Tyr recombinase" evidence="4">
    <location>
        <begin position="199"/>
        <end position="368"/>
    </location>
</feature>
<dbReference type="InterPro" id="IPR010998">
    <property type="entry name" value="Integrase_recombinase_N"/>
</dbReference>
<dbReference type="RefSeq" id="WP_225553370.1">
    <property type="nucleotide sequence ID" value="NZ_JADEYP010000017.1"/>
</dbReference>
<dbReference type="PANTHER" id="PTHR30349:SF64">
    <property type="entry name" value="PROPHAGE INTEGRASE INTD-RELATED"/>
    <property type="match status" value="1"/>
</dbReference>
<protein>
    <submittedName>
        <fullName evidence="5">Site-specific integrase</fullName>
    </submittedName>
</protein>
<evidence type="ECO:0000256" key="3">
    <source>
        <dbReference type="ARBA" id="ARBA00023172"/>
    </source>
</evidence>
<dbReference type="SUPFAM" id="SSF56349">
    <property type="entry name" value="DNA breaking-rejoining enzymes"/>
    <property type="match status" value="1"/>
</dbReference>
<evidence type="ECO:0000256" key="2">
    <source>
        <dbReference type="ARBA" id="ARBA00023125"/>
    </source>
</evidence>
<keyword evidence="2" id="KW-0238">DNA-binding</keyword>
<keyword evidence="3" id="KW-0233">DNA recombination</keyword>
<dbReference type="InterPro" id="IPR002104">
    <property type="entry name" value="Integrase_catalytic"/>
</dbReference>
<dbReference type="Pfam" id="PF00589">
    <property type="entry name" value="Phage_integrase"/>
    <property type="match status" value="1"/>
</dbReference>
<dbReference type="Proteomes" id="UP001165302">
    <property type="component" value="Unassembled WGS sequence"/>
</dbReference>
<dbReference type="PROSITE" id="PS51898">
    <property type="entry name" value="TYR_RECOMBINASE"/>
    <property type="match status" value="1"/>
</dbReference>
<comment type="similarity">
    <text evidence="1">Belongs to the 'phage' integrase family.</text>
</comment>
<evidence type="ECO:0000313" key="6">
    <source>
        <dbReference type="Proteomes" id="UP001165302"/>
    </source>
</evidence>
<dbReference type="Gene3D" id="1.10.150.130">
    <property type="match status" value="1"/>
</dbReference>